<accession>A0A8B7S1M6</accession>
<dbReference type="Proteomes" id="UP000694851">
    <property type="component" value="Unplaced"/>
</dbReference>
<protein>
    <submittedName>
        <fullName evidence="3">Uncharacterized protein LOC109387619</fullName>
    </submittedName>
</protein>
<organism evidence="2 3">
    <name type="scientific">Hipposideros armiger</name>
    <name type="common">Great Himalayan leaf-nosed bat</name>
    <dbReference type="NCBI Taxonomy" id="186990"/>
    <lineage>
        <taxon>Eukaryota</taxon>
        <taxon>Metazoa</taxon>
        <taxon>Chordata</taxon>
        <taxon>Craniata</taxon>
        <taxon>Vertebrata</taxon>
        <taxon>Euteleostomi</taxon>
        <taxon>Mammalia</taxon>
        <taxon>Eutheria</taxon>
        <taxon>Laurasiatheria</taxon>
        <taxon>Chiroptera</taxon>
        <taxon>Yinpterochiroptera</taxon>
        <taxon>Rhinolophoidea</taxon>
        <taxon>Hipposideridae</taxon>
        <taxon>Hipposideros</taxon>
    </lineage>
</organism>
<gene>
    <name evidence="3" type="primary">LOC109387619</name>
</gene>
<name>A0A8B7S1M6_HIPAR</name>
<dbReference type="OrthoDB" id="10664269at2759"/>
<reference evidence="3" key="1">
    <citation type="submission" date="2025-08" db="UniProtKB">
        <authorList>
            <consortium name="RefSeq"/>
        </authorList>
    </citation>
    <scope>IDENTIFICATION</scope>
    <source>
        <tissue evidence="3">Muscle</tissue>
    </source>
</reference>
<evidence type="ECO:0000256" key="1">
    <source>
        <dbReference type="SAM" id="MobiDB-lite"/>
    </source>
</evidence>
<feature type="compositionally biased region" description="Basic residues" evidence="1">
    <location>
        <begin position="9"/>
        <end position="20"/>
    </location>
</feature>
<dbReference type="KEGG" id="hai:109387619"/>
<dbReference type="RefSeq" id="XP_019507232.1">
    <property type="nucleotide sequence ID" value="XM_019651687.1"/>
</dbReference>
<dbReference type="GeneID" id="109387619"/>
<keyword evidence="2" id="KW-1185">Reference proteome</keyword>
<dbReference type="AlphaFoldDB" id="A0A8B7S1M6"/>
<feature type="region of interest" description="Disordered" evidence="1">
    <location>
        <begin position="1"/>
        <end position="36"/>
    </location>
</feature>
<evidence type="ECO:0000313" key="3">
    <source>
        <dbReference type="RefSeq" id="XP_019507232.1"/>
    </source>
</evidence>
<evidence type="ECO:0000313" key="2">
    <source>
        <dbReference type="Proteomes" id="UP000694851"/>
    </source>
</evidence>
<sequence length="222" mass="23745">MYPPEGAPRRSRASGWRQRRLGAPAAWAPRGETGPGQPEVCRLAPLGPQALGVPILPGPASHPGTPDGAWGGGTGVYPVNYHLQSWFVPPNKLRTENVHILRFHLLPFPFDIFVAGLHPESHVTKSPCLLRLLWAVTVSQTFLVFDDLDRIQLGLGRKTTEGKCPSSHHVRAPAGTVTGHWDANLDHLAEIGPAVALGALPAFPASLCHTLMGVDVSSLALS</sequence>
<proteinExistence type="predicted"/>